<accession>A0A6A5FX96</accession>
<dbReference type="PANTHER" id="PTHR23063">
    <property type="entry name" value="PHOSPHOLIPID ACYLTRANSFERASE"/>
    <property type="match status" value="1"/>
</dbReference>
<comment type="caution">
    <text evidence="16">The sequence shown here is derived from an EMBL/GenBank/DDBJ whole genome shotgun (WGS) entry which is preliminary data.</text>
</comment>
<dbReference type="EMBL" id="WUAV01000006">
    <property type="protein sequence ID" value="KAF1747152.1"/>
    <property type="molecule type" value="Genomic_DNA"/>
</dbReference>
<comment type="pathway">
    <text evidence="2">Lipid metabolism.</text>
</comment>
<dbReference type="AlphaFoldDB" id="A0A6A5FX96"/>
<reference evidence="16 17" key="1">
    <citation type="submission" date="2019-12" db="EMBL/GenBank/DDBJ databases">
        <title>Chromosome-level assembly of the Caenorhabditis remanei genome.</title>
        <authorList>
            <person name="Teterina A.A."/>
            <person name="Willis J.H."/>
            <person name="Phillips P.C."/>
        </authorList>
    </citation>
    <scope>NUCLEOTIDE SEQUENCE [LARGE SCALE GENOMIC DNA]</scope>
    <source>
        <strain evidence="16 17">PX506</strain>
        <tissue evidence="16">Whole organism</tissue>
    </source>
</reference>
<evidence type="ECO:0000256" key="14">
    <source>
        <dbReference type="SAM" id="Phobius"/>
    </source>
</evidence>
<keyword evidence="12" id="KW-0012">Acyltransferase</keyword>
<keyword evidence="11" id="KW-1208">Phospholipid metabolism</keyword>
<dbReference type="GO" id="GO:0005783">
    <property type="term" value="C:endoplasmic reticulum"/>
    <property type="evidence" value="ECO:0007669"/>
    <property type="project" value="TreeGrafter"/>
</dbReference>
<dbReference type="InterPro" id="IPR002123">
    <property type="entry name" value="Plipid/glycerol_acylTrfase"/>
</dbReference>
<comment type="subcellular location">
    <subcellularLocation>
        <location evidence="1">Membrane</location>
    </subcellularLocation>
</comment>
<evidence type="ECO:0000256" key="9">
    <source>
        <dbReference type="ARBA" id="ARBA00023136"/>
    </source>
</evidence>
<feature type="domain" description="Phospholipid/glycerol acyltransferase" evidence="15">
    <location>
        <begin position="193"/>
        <end position="308"/>
    </location>
</feature>
<protein>
    <recommendedName>
        <fullName evidence="15">Phospholipid/glycerol acyltransferase domain-containing protein</fullName>
    </recommendedName>
</protein>
<evidence type="ECO:0000256" key="1">
    <source>
        <dbReference type="ARBA" id="ARBA00004370"/>
    </source>
</evidence>
<dbReference type="GO" id="GO:0016020">
    <property type="term" value="C:membrane"/>
    <property type="evidence" value="ECO:0007669"/>
    <property type="project" value="UniProtKB-SubCell"/>
</dbReference>
<keyword evidence="6 14" id="KW-0812">Transmembrane</keyword>
<comment type="similarity">
    <text evidence="3">Belongs to the 1-acyl-sn-glycerol-3-phosphate acyltransferase family.</text>
</comment>
<dbReference type="InterPro" id="IPR045252">
    <property type="entry name" value="LPCAT1-like"/>
</dbReference>
<dbReference type="SUPFAM" id="SSF69593">
    <property type="entry name" value="Glycerol-3-phosphate (1)-acyltransferase"/>
    <property type="match status" value="1"/>
</dbReference>
<dbReference type="Proteomes" id="UP000483820">
    <property type="component" value="Chromosome X"/>
</dbReference>
<name>A0A6A5FX96_CAERE</name>
<sequence length="444" mass="50885">MISTILYLYGSVITMAYFSTVFLIFFGLSWGVLPHWYLHLISRIQEYFPDERHKNKEADENNDEQEDDKSADEIAEEQVKRIIDNDLAPCFGTAPTIRPTLLGLMPEKDWNATEKTIFFVGLFFRAFFLMPVRIGLLLTSFVFVALAGLQTAFRTLSDHEKTWVAIVYCRLFCSSMGLVANYRNPQNRPKKPGVAVSNHLTPNDIQILFAGTPHGSSYGYVVTGQKHKGIIGVIEHLVEKLCPALWLERKCSNERQGFLAEVMKIARREGPVLLFPEGYCSNNSKVLQFRKAIFEENVNIYPVAIKQIPEYGDGFWYEDEFFQYLVRTMLNWAVVYDIQYLPMETRRESENNTMFAGRIQQIIARAAGISSCDHGGNLWYKQEERNKMKEAIKSQNEAAMRRSSSSVSEISSSSLSADEFEKVLESQCHKYMNGPEVENLQLIF</sequence>
<dbReference type="GO" id="GO:0008654">
    <property type="term" value="P:phospholipid biosynthetic process"/>
    <property type="evidence" value="ECO:0007669"/>
    <property type="project" value="UniProtKB-KW"/>
</dbReference>
<evidence type="ECO:0000256" key="7">
    <source>
        <dbReference type="ARBA" id="ARBA00022989"/>
    </source>
</evidence>
<evidence type="ECO:0000256" key="6">
    <source>
        <dbReference type="ARBA" id="ARBA00022692"/>
    </source>
</evidence>
<evidence type="ECO:0000256" key="2">
    <source>
        <dbReference type="ARBA" id="ARBA00005189"/>
    </source>
</evidence>
<organism evidence="16 17">
    <name type="scientific">Caenorhabditis remanei</name>
    <name type="common">Caenorhabditis vulgaris</name>
    <dbReference type="NCBI Taxonomy" id="31234"/>
    <lineage>
        <taxon>Eukaryota</taxon>
        <taxon>Metazoa</taxon>
        <taxon>Ecdysozoa</taxon>
        <taxon>Nematoda</taxon>
        <taxon>Chromadorea</taxon>
        <taxon>Rhabditida</taxon>
        <taxon>Rhabditina</taxon>
        <taxon>Rhabditomorpha</taxon>
        <taxon>Rhabditoidea</taxon>
        <taxon>Rhabditidae</taxon>
        <taxon>Peloderinae</taxon>
        <taxon>Caenorhabditis</taxon>
    </lineage>
</organism>
<keyword evidence="5" id="KW-0808">Transferase</keyword>
<keyword evidence="4" id="KW-0444">Lipid biosynthesis</keyword>
<dbReference type="GeneID" id="9803713"/>
<proteinExistence type="inferred from homology"/>
<keyword evidence="10" id="KW-0594">Phospholipid biosynthesis</keyword>
<comment type="pathway">
    <text evidence="13">Phospholipid metabolism.</text>
</comment>
<dbReference type="KEGG" id="crq:GCK72_023613"/>
<dbReference type="Pfam" id="PF01553">
    <property type="entry name" value="Acyltransferase"/>
    <property type="match status" value="1"/>
</dbReference>
<evidence type="ECO:0000256" key="12">
    <source>
        <dbReference type="ARBA" id="ARBA00023315"/>
    </source>
</evidence>
<dbReference type="CTD" id="9803713"/>
<keyword evidence="8" id="KW-0443">Lipid metabolism</keyword>
<dbReference type="SMART" id="SM00563">
    <property type="entry name" value="PlsC"/>
    <property type="match status" value="1"/>
</dbReference>
<feature type="transmembrane region" description="Helical" evidence="14">
    <location>
        <begin position="6"/>
        <end position="33"/>
    </location>
</feature>
<evidence type="ECO:0000313" key="17">
    <source>
        <dbReference type="Proteomes" id="UP000483820"/>
    </source>
</evidence>
<dbReference type="GO" id="GO:0004366">
    <property type="term" value="F:glycerol-3-phosphate O-acyltransferase activity"/>
    <property type="evidence" value="ECO:0007669"/>
    <property type="project" value="TreeGrafter"/>
</dbReference>
<evidence type="ECO:0000256" key="13">
    <source>
        <dbReference type="ARBA" id="ARBA00025707"/>
    </source>
</evidence>
<dbReference type="GO" id="GO:0019432">
    <property type="term" value="P:triglyceride biosynthetic process"/>
    <property type="evidence" value="ECO:0007669"/>
    <property type="project" value="TreeGrafter"/>
</dbReference>
<evidence type="ECO:0000259" key="15">
    <source>
        <dbReference type="SMART" id="SM00563"/>
    </source>
</evidence>
<evidence type="ECO:0000256" key="11">
    <source>
        <dbReference type="ARBA" id="ARBA00023264"/>
    </source>
</evidence>
<dbReference type="CDD" id="cd07991">
    <property type="entry name" value="LPLAT_LPCAT1-like"/>
    <property type="match status" value="1"/>
</dbReference>
<evidence type="ECO:0000256" key="5">
    <source>
        <dbReference type="ARBA" id="ARBA00022679"/>
    </source>
</evidence>
<evidence type="ECO:0000313" key="16">
    <source>
        <dbReference type="EMBL" id="KAF1747152.1"/>
    </source>
</evidence>
<dbReference type="PANTHER" id="PTHR23063:SF6">
    <property type="entry name" value="PHOSPHOLIPID_GLYCEROL ACYLTRANSFERASE DOMAIN-CONTAINING PROTEIN"/>
    <property type="match status" value="1"/>
</dbReference>
<keyword evidence="7 14" id="KW-1133">Transmembrane helix</keyword>
<evidence type="ECO:0000256" key="8">
    <source>
        <dbReference type="ARBA" id="ARBA00023098"/>
    </source>
</evidence>
<keyword evidence="9 14" id="KW-0472">Membrane</keyword>
<evidence type="ECO:0000256" key="4">
    <source>
        <dbReference type="ARBA" id="ARBA00022516"/>
    </source>
</evidence>
<evidence type="ECO:0000256" key="3">
    <source>
        <dbReference type="ARBA" id="ARBA00008655"/>
    </source>
</evidence>
<evidence type="ECO:0000256" key="10">
    <source>
        <dbReference type="ARBA" id="ARBA00023209"/>
    </source>
</evidence>
<feature type="transmembrane region" description="Helical" evidence="14">
    <location>
        <begin position="117"/>
        <end position="143"/>
    </location>
</feature>
<dbReference type="RefSeq" id="XP_053579035.1">
    <property type="nucleotide sequence ID" value="XM_053735469.1"/>
</dbReference>
<gene>
    <name evidence="16" type="ORF">GCK72_023613</name>
</gene>